<evidence type="ECO:0000313" key="4">
    <source>
        <dbReference type="Proteomes" id="UP000198656"/>
    </source>
</evidence>
<keyword evidence="1" id="KW-0812">Transmembrane</keyword>
<keyword evidence="3" id="KW-0378">Hydrolase</keyword>
<feature type="transmembrane region" description="Helical" evidence="1">
    <location>
        <begin position="12"/>
        <end position="29"/>
    </location>
</feature>
<dbReference type="AlphaFoldDB" id="A0A1G7ZVN0"/>
<keyword evidence="1" id="KW-0472">Membrane</keyword>
<dbReference type="GO" id="GO:0004222">
    <property type="term" value="F:metalloendopeptidase activity"/>
    <property type="evidence" value="ECO:0007669"/>
    <property type="project" value="TreeGrafter"/>
</dbReference>
<dbReference type="RefSeq" id="WP_092332929.1">
    <property type="nucleotide sequence ID" value="NZ_FNCP01000010.1"/>
</dbReference>
<dbReference type="PANTHER" id="PTHR21666">
    <property type="entry name" value="PEPTIDASE-RELATED"/>
    <property type="match status" value="1"/>
</dbReference>
<dbReference type="InterPro" id="IPR011055">
    <property type="entry name" value="Dup_hybrid_motif"/>
</dbReference>
<dbReference type="OrthoDB" id="9810477at2"/>
<accession>A0A1G7ZVN0</accession>
<dbReference type="SUPFAM" id="SSF51261">
    <property type="entry name" value="Duplicated hybrid motif"/>
    <property type="match status" value="1"/>
</dbReference>
<keyword evidence="4" id="KW-1185">Reference proteome</keyword>
<keyword evidence="1" id="KW-1133">Transmembrane helix</keyword>
<reference evidence="4" key="1">
    <citation type="submission" date="2016-10" db="EMBL/GenBank/DDBJ databases">
        <authorList>
            <person name="Varghese N."/>
            <person name="Submissions S."/>
        </authorList>
    </citation>
    <scope>NUCLEOTIDE SEQUENCE [LARGE SCALE GENOMIC DNA]</scope>
    <source>
        <strain evidence="4">DSM 8344</strain>
    </source>
</reference>
<dbReference type="Proteomes" id="UP000198656">
    <property type="component" value="Unassembled WGS sequence"/>
</dbReference>
<dbReference type="Gene3D" id="2.70.70.10">
    <property type="entry name" value="Glucose Permease (Domain IIA)"/>
    <property type="match status" value="1"/>
</dbReference>
<sequence length="268" mass="30337">MRVSSKKSLISVIQLIILILSSFLVWQVLHRPAKIDSDVYPYLSTITPDLVKQCVQDNSRTPTIPFEDLIAIRSTIPEIEAQALITQLQTDVSFANLNWGKLSSDKLKVLKRHREILAKYSYYKPYKYTFPINGTTWYEDSFGADREGGIRRHEGTDLFGKEGTSIVSVCSGKIEQLGWNRLGGERVGVRGDDGNYYYYAHLQYISPDLVKGARIAAGDFIGGMGHTGDALTTPDHLHFGIELPNEQWINPYPLLKVWQLWEDTKNPS</sequence>
<dbReference type="InterPro" id="IPR050570">
    <property type="entry name" value="Cell_wall_metabolism_enzyme"/>
</dbReference>
<dbReference type="EMBL" id="FNCP01000010">
    <property type="protein sequence ID" value="SDH12677.1"/>
    <property type="molecule type" value="Genomic_DNA"/>
</dbReference>
<dbReference type="STRING" id="1121419.SAMN05443529_11020"/>
<gene>
    <name evidence="3" type="ORF">SAMN05443529_11020</name>
</gene>
<organism evidence="3 4">
    <name type="scientific">Desulfosporosinus hippei DSM 8344</name>
    <dbReference type="NCBI Taxonomy" id="1121419"/>
    <lineage>
        <taxon>Bacteria</taxon>
        <taxon>Bacillati</taxon>
        <taxon>Bacillota</taxon>
        <taxon>Clostridia</taxon>
        <taxon>Eubacteriales</taxon>
        <taxon>Desulfitobacteriaceae</taxon>
        <taxon>Desulfosporosinus</taxon>
    </lineage>
</organism>
<protein>
    <submittedName>
        <fullName evidence="3">Murein DD-endopeptidase MepM and murein hydrolase activator NlpD, contain LysM domain</fullName>
    </submittedName>
</protein>
<proteinExistence type="predicted"/>
<evidence type="ECO:0000259" key="2">
    <source>
        <dbReference type="Pfam" id="PF01551"/>
    </source>
</evidence>
<dbReference type="Pfam" id="PF01551">
    <property type="entry name" value="Peptidase_M23"/>
    <property type="match status" value="1"/>
</dbReference>
<dbReference type="InterPro" id="IPR016047">
    <property type="entry name" value="M23ase_b-sheet_dom"/>
</dbReference>
<name>A0A1G7ZVN0_9FIRM</name>
<dbReference type="PANTHER" id="PTHR21666:SF268">
    <property type="entry name" value="PEPTIDASE M23 DOMAIN-CONTAINING PROTEIN"/>
    <property type="match status" value="1"/>
</dbReference>
<evidence type="ECO:0000313" key="3">
    <source>
        <dbReference type="EMBL" id="SDH12677.1"/>
    </source>
</evidence>
<dbReference type="CDD" id="cd12797">
    <property type="entry name" value="M23_peptidase"/>
    <property type="match status" value="1"/>
</dbReference>
<feature type="domain" description="M23ase beta-sheet core" evidence="2">
    <location>
        <begin position="152"/>
        <end position="251"/>
    </location>
</feature>
<evidence type="ECO:0000256" key="1">
    <source>
        <dbReference type="SAM" id="Phobius"/>
    </source>
</evidence>